<evidence type="ECO:0000256" key="7">
    <source>
        <dbReference type="RuleBase" id="RU361156"/>
    </source>
</evidence>
<sequence length="507" mass="56360">MRALTCLVALSVGYLVSGTNGQIAEQRDPLPLQRPLGGLHEEQDSEFQYLTQQTRPFQVDGKKIPDVDFDVGESYAGLMPISSDPHESRKLFFWFFPTSDTLGKDEITIWLNGGPGCSSFEGLLQENGPFLWQPGTFKPVKNPWSWTNLTNMIWVEQPVGTGFSQGTPSATSEKDVAAQFLGFFKQFLDTFKMSNKKIYITGESYAGYYVPYIADAMFNARNTKYYDVQSTLIYDPVIADDTLHTQVPAVAFLDYWAPLFGLDSSFMADIHFRANRCGYTSYLKDFLVFPPLGTLPFPPDPRTPGCDVFGDIFTAATVANPCFNIYNIATMCPLLWDVLGFPGSLAYLPPGAKIYFNRKDVKQAIHAPLSVQWAECTDNPVFNPADTSPPSSVSVLPSVIERSKRTIISQGMLDMRIITNGTLLAIQNMTWHGMMGFQSEPKDGFFVPYHPRGPLGTMAGAGIMGVTHTERNLTWVTVQLAGHMYGLLSSQTSCSFNARTRNRVQTN</sequence>
<keyword evidence="3 7" id="KW-0645">Protease</keyword>
<dbReference type="EMBL" id="JAGHQL010000003">
    <property type="protein sequence ID" value="KAH0547545.1"/>
    <property type="molecule type" value="Genomic_DNA"/>
</dbReference>
<organism evidence="8 9">
    <name type="scientific">Glutinoglossum americanum</name>
    <dbReference type="NCBI Taxonomy" id="1670608"/>
    <lineage>
        <taxon>Eukaryota</taxon>
        <taxon>Fungi</taxon>
        <taxon>Dikarya</taxon>
        <taxon>Ascomycota</taxon>
        <taxon>Pezizomycotina</taxon>
        <taxon>Geoglossomycetes</taxon>
        <taxon>Geoglossales</taxon>
        <taxon>Geoglossaceae</taxon>
        <taxon>Glutinoglossum</taxon>
    </lineage>
</organism>
<evidence type="ECO:0000256" key="2">
    <source>
        <dbReference type="ARBA" id="ARBA00022645"/>
    </source>
</evidence>
<dbReference type="GO" id="GO:0006508">
    <property type="term" value="P:proteolysis"/>
    <property type="evidence" value="ECO:0007669"/>
    <property type="project" value="UniProtKB-KW"/>
</dbReference>
<dbReference type="InterPro" id="IPR018202">
    <property type="entry name" value="Ser_caboxypep_ser_AS"/>
</dbReference>
<dbReference type="Gene3D" id="3.40.50.1820">
    <property type="entry name" value="alpha/beta hydrolase"/>
    <property type="match status" value="1"/>
</dbReference>
<evidence type="ECO:0000256" key="4">
    <source>
        <dbReference type="ARBA" id="ARBA00022729"/>
    </source>
</evidence>
<evidence type="ECO:0000256" key="1">
    <source>
        <dbReference type="ARBA" id="ARBA00009431"/>
    </source>
</evidence>
<dbReference type="SUPFAM" id="SSF53474">
    <property type="entry name" value="alpha/beta-Hydrolases"/>
    <property type="match status" value="1"/>
</dbReference>
<name>A0A9P8L3Y3_9PEZI</name>
<feature type="chain" id="PRO_5040538024" description="Carboxypeptidase" evidence="7">
    <location>
        <begin position="22"/>
        <end position="507"/>
    </location>
</feature>
<keyword evidence="2 7" id="KW-0121">Carboxypeptidase</keyword>
<dbReference type="InterPro" id="IPR029058">
    <property type="entry name" value="AB_hydrolase_fold"/>
</dbReference>
<dbReference type="OrthoDB" id="443318at2759"/>
<dbReference type="Proteomes" id="UP000698800">
    <property type="component" value="Unassembled WGS sequence"/>
</dbReference>
<evidence type="ECO:0000256" key="5">
    <source>
        <dbReference type="ARBA" id="ARBA00022801"/>
    </source>
</evidence>
<gene>
    <name evidence="8" type="ORF">FGG08_000270</name>
</gene>
<accession>A0A9P8L3Y3</accession>
<comment type="similarity">
    <text evidence="1 7">Belongs to the peptidase S10 family.</text>
</comment>
<comment type="caution">
    <text evidence="8">The sequence shown here is derived from an EMBL/GenBank/DDBJ whole genome shotgun (WGS) entry which is preliminary data.</text>
</comment>
<keyword evidence="5 7" id="KW-0378">Hydrolase</keyword>
<dbReference type="GO" id="GO:0004185">
    <property type="term" value="F:serine-type carboxypeptidase activity"/>
    <property type="evidence" value="ECO:0007669"/>
    <property type="project" value="UniProtKB-UniRule"/>
</dbReference>
<reference evidence="8" key="1">
    <citation type="submission" date="2021-03" db="EMBL/GenBank/DDBJ databases">
        <title>Comparative genomics and phylogenomic investigation of the class Geoglossomycetes provide insights into ecological specialization and systematics.</title>
        <authorList>
            <person name="Melie T."/>
            <person name="Pirro S."/>
            <person name="Miller A.N."/>
            <person name="Quandt A."/>
        </authorList>
    </citation>
    <scope>NUCLEOTIDE SEQUENCE</scope>
    <source>
        <strain evidence="8">GBOQ0MN5Z8</strain>
    </source>
</reference>
<dbReference type="AlphaFoldDB" id="A0A9P8L3Y3"/>
<evidence type="ECO:0000313" key="8">
    <source>
        <dbReference type="EMBL" id="KAH0547545.1"/>
    </source>
</evidence>
<dbReference type="EC" id="3.4.16.-" evidence="7"/>
<dbReference type="Pfam" id="PF00450">
    <property type="entry name" value="Peptidase_S10"/>
    <property type="match status" value="1"/>
</dbReference>
<dbReference type="PANTHER" id="PTHR11802">
    <property type="entry name" value="SERINE PROTEASE FAMILY S10 SERINE CARBOXYPEPTIDASE"/>
    <property type="match status" value="1"/>
</dbReference>
<dbReference type="InterPro" id="IPR001563">
    <property type="entry name" value="Peptidase_S10"/>
</dbReference>
<keyword evidence="4 7" id="KW-0732">Signal</keyword>
<keyword evidence="6" id="KW-0325">Glycoprotein</keyword>
<feature type="signal peptide" evidence="7">
    <location>
        <begin position="1"/>
        <end position="21"/>
    </location>
</feature>
<proteinExistence type="inferred from homology"/>
<evidence type="ECO:0000256" key="3">
    <source>
        <dbReference type="ARBA" id="ARBA00022670"/>
    </source>
</evidence>
<evidence type="ECO:0000313" key="9">
    <source>
        <dbReference type="Proteomes" id="UP000698800"/>
    </source>
</evidence>
<dbReference type="PRINTS" id="PR00724">
    <property type="entry name" value="CRBOXYPTASEC"/>
</dbReference>
<dbReference type="FunFam" id="3.40.50.1820:FF:000118">
    <property type="entry name" value="Carboxypeptidase"/>
    <property type="match status" value="1"/>
</dbReference>
<evidence type="ECO:0000256" key="6">
    <source>
        <dbReference type="ARBA" id="ARBA00023180"/>
    </source>
</evidence>
<protein>
    <recommendedName>
        <fullName evidence="7">Carboxypeptidase</fullName>
        <ecNumber evidence="7">3.4.16.-</ecNumber>
    </recommendedName>
</protein>
<dbReference type="PANTHER" id="PTHR11802:SF479">
    <property type="entry name" value="CARBOXYPEPTIDASE"/>
    <property type="match status" value="1"/>
</dbReference>
<dbReference type="PROSITE" id="PS00131">
    <property type="entry name" value="CARBOXYPEPT_SER_SER"/>
    <property type="match status" value="1"/>
</dbReference>
<keyword evidence="9" id="KW-1185">Reference proteome</keyword>